<feature type="transmembrane region" description="Helical" evidence="2">
    <location>
        <begin position="219"/>
        <end position="244"/>
    </location>
</feature>
<evidence type="ECO:0000313" key="3">
    <source>
        <dbReference type="EMBL" id="CAE0402374.1"/>
    </source>
</evidence>
<proteinExistence type="predicted"/>
<organism evidence="3">
    <name type="scientific">Amphora coffeiformis</name>
    <dbReference type="NCBI Taxonomy" id="265554"/>
    <lineage>
        <taxon>Eukaryota</taxon>
        <taxon>Sar</taxon>
        <taxon>Stramenopiles</taxon>
        <taxon>Ochrophyta</taxon>
        <taxon>Bacillariophyta</taxon>
        <taxon>Bacillariophyceae</taxon>
        <taxon>Bacillariophycidae</taxon>
        <taxon>Thalassiophysales</taxon>
        <taxon>Catenulaceae</taxon>
        <taxon>Amphora</taxon>
    </lineage>
</organism>
<protein>
    <recommendedName>
        <fullName evidence="4">Silicon transporter</fullName>
    </recommendedName>
</protein>
<name>A0A7S3P3N3_9STRA</name>
<keyword evidence="2" id="KW-1133">Transmembrane helix</keyword>
<feature type="transmembrane region" description="Helical" evidence="2">
    <location>
        <begin position="256"/>
        <end position="283"/>
    </location>
</feature>
<keyword evidence="2" id="KW-0812">Transmembrane</keyword>
<evidence type="ECO:0008006" key="4">
    <source>
        <dbReference type="Google" id="ProtNLM"/>
    </source>
</evidence>
<feature type="transmembrane region" description="Helical" evidence="2">
    <location>
        <begin position="174"/>
        <end position="198"/>
    </location>
</feature>
<accession>A0A7S3P3N3</accession>
<feature type="compositionally biased region" description="Acidic residues" evidence="1">
    <location>
        <begin position="537"/>
        <end position="547"/>
    </location>
</feature>
<reference evidence="3" key="1">
    <citation type="submission" date="2021-01" db="EMBL/GenBank/DDBJ databases">
        <authorList>
            <person name="Corre E."/>
            <person name="Pelletier E."/>
            <person name="Niang G."/>
            <person name="Scheremetjew M."/>
            <person name="Finn R."/>
            <person name="Kale V."/>
            <person name="Holt S."/>
            <person name="Cochrane G."/>
            <person name="Meng A."/>
            <person name="Brown T."/>
            <person name="Cohen L."/>
        </authorList>
    </citation>
    <scope>NUCLEOTIDE SEQUENCE</scope>
    <source>
        <strain evidence="3">CCMP127</strain>
    </source>
</reference>
<feature type="transmembrane region" description="Helical" evidence="2">
    <location>
        <begin position="6"/>
        <end position="28"/>
    </location>
</feature>
<sequence length="547" mass="59311">MGLAYVIKGIYSIALLIFSLVVIHALIFDEQTALSSDVHPVLALVAFWGGLLWLSMVEGGQASMVGLSPIDRSLYKESHPISHAICEWGHKGDNLERYLMGRQFMVLAIVFIINRSGAPLADANVLGLPEIVNNIFLGSGLAMILCTCMIGQLNTQVNASHCMLDYINTYFMTFTLYVAMGIEASGLLHVSYLIQYVVSGLSGHPIESNEPPRDALGNFVFWFKVLFSTALLIFALAVTFVALFNGKTTMWEGIPYAVAAIVTIALWCVVGMLEGMQIAFFAVSKITEEERNTSVWAKKTCDLLFANGGRGLPGFMIGRQLCVVSCFFVAARATSMDIEDGESNVLGVPDGVQKFFDTGLLGAFITTIIASIAWQLVASAFPLAFLSTPITYILLRICLALEATGICNGAWVIAAVHKKAVAFQKDEVYVGTAEERANMGKADSVVQSLVGHLSGSAFPAGHELPTQEYEADYSSQRAKIVANIKDLRKLIDEASTADEKAVYESSLNHELSSLKKINGEQGELASRRATAVKDIEEGTDGENSEHE</sequence>
<feature type="transmembrane region" description="Helical" evidence="2">
    <location>
        <begin position="393"/>
        <end position="416"/>
    </location>
</feature>
<feature type="region of interest" description="Disordered" evidence="1">
    <location>
        <begin position="522"/>
        <end position="547"/>
    </location>
</feature>
<dbReference type="InterPro" id="IPR004693">
    <property type="entry name" value="Silicon_transpt"/>
</dbReference>
<dbReference type="EMBL" id="HBIM01000762">
    <property type="protein sequence ID" value="CAE0402374.1"/>
    <property type="molecule type" value="Transcribed_RNA"/>
</dbReference>
<dbReference type="Pfam" id="PF03842">
    <property type="entry name" value="Silic_transp"/>
    <property type="match status" value="1"/>
</dbReference>
<evidence type="ECO:0000256" key="1">
    <source>
        <dbReference type="SAM" id="MobiDB-lite"/>
    </source>
</evidence>
<feature type="transmembrane region" description="Helical" evidence="2">
    <location>
        <begin position="360"/>
        <end position="381"/>
    </location>
</feature>
<feature type="transmembrane region" description="Helical" evidence="2">
    <location>
        <begin position="135"/>
        <end position="154"/>
    </location>
</feature>
<dbReference type="GO" id="GO:0015708">
    <property type="term" value="P:silicic acid import across plasma membrane"/>
    <property type="evidence" value="ECO:0007669"/>
    <property type="project" value="InterPro"/>
</dbReference>
<feature type="transmembrane region" description="Helical" evidence="2">
    <location>
        <begin position="104"/>
        <end position="123"/>
    </location>
</feature>
<dbReference type="AlphaFoldDB" id="A0A7S3P3N3"/>
<gene>
    <name evidence="3" type="ORF">ACOF00016_LOCUS664</name>
</gene>
<feature type="transmembrane region" description="Helical" evidence="2">
    <location>
        <begin position="40"/>
        <end position="57"/>
    </location>
</feature>
<keyword evidence="2" id="KW-0472">Membrane</keyword>
<evidence type="ECO:0000256" key="2">
    <source>
        <dbReference type="SAM" id="Phobius"/>
    </source>
</evidence>